<keyword evidence="3" id="KW-1185">Reference proteome</keyword>
<feature type="chain" id="PRO_5029507643" evidence="1">
    <location>
        <begin position="21"/>
        <end position="458"/>
    </location>
</feature>
<keyword evidence="1" id="KW-0732">Signal</keyword>
<name>A0A7K1TI52_9BACT</name>
<organism evidence="2 3">
    <name type="scientific">Hymenobacter ginkgonis</name>
    <dbReference type="NCBI Taxonomy" id="2682976"/>
    <lineage>
        <taxon>Bacteria</taxon>
        <taxon>Pseudomonadati</taxon>
        <taxon>Bacteroidota</taxon>
        <taxon>Cytophagia</taxon>
        <taxon>Cytophagales</taxon>
        <taxon>Hymenobacteraceae</taxon>
        <taxon>Hymenobacter</taxon>
    </lineage>
</organism>
<protein>
    <submittedName>
        <fullName evidence="2">Uncharacterized protein</fullName>
    </submittedName>
</protein>
<accession>A0A7K1TI52</accession>
<evidence type="ECO:0000313" key="2">
    <source>
        <dbReference type="EMBL" id="MVN77841.1"/>
    </source>
</evidence>
<dbReference type="Proteomes" id="UP000441336">
    <property type="component" value="Unassembled WGS sequence"/>
</dbReference>
<dbReference type="EMBL" id="WQKZ01000003">
    <property type="protein sequence ID" value="MVN77841.1"/>
    <property type="molecule type" value="Genomic_DNA"/>
</dbReference>
<proteinExistence type="predicted"/>
<feature type="signal peptide" evidence="1">
    <location>
        <begin position="1"/>
        <end position="20"/>
    </location>
</feature>
<dbReference type="RefSeq" id="WP_157567246.1">
    <property type="nucleotide sequence ID" value="NZ_WQKZ01000003.1"/>
</dbReference>
<sequence length="458" mass="48303">MTLVAPGTILLMATASNSDAAQALTLANTTDARVTKMGREQVRLLDFVNPTEPDHAPGFQAALDVANLVNGTITWPDFGGIKITGNPQDKNILNLSPLPGRSEVHVNMLGHGGIFVNATGAGTTGGRTLLRSIGLRNSDWKGFYMQVQPGNQDMFLLDFDTAKGDSTHPDASSCSHNTLENVRAILGTGRNNTAVRLGHTAGAGGDLSNFKFEKFFVFGQNQTEIGAAGGAEFAVDGQTAFRLQGRNTLNNTLSNCTVAYCDNAYTTLSAAAGMSAAEYGSELTAGGEAVNGAGGLAITGAMTVFSHNRLNGIYPSVQSLLLHGGRSENCLMELVVTDSNDSGVVTLDTWQFDGCEAQSTNGNFNGSAFYFGRPSIVEFRNCGIRHPNMLYGDHLVRMWRGGNVGSVSFLGGYVGAGDNFVSMPDGGLSVRQRVTRAGIGSTNVMLGRYPDLYNNVGS</sequence>
<reference evidence="2 3" key="1">
    <citation type="submission" date="2019-12" db="EMBL/GenBank/DDBJ databases">
        <title>Hymenobacter sp. HMF4947 Genome sequencing and assembly.</title>
        <authorList>
            <person name="Kang H."/>
            <person name="Cha I."/>
            <person name="Kim H."/>
            <person name="Joh K."/>
        </authorList>
    </citation>
    <scope>NUCLEOTIDE SEQUENCE [LARGE SCALE GENOMIC DNA]</scope>
    <source>
        <strain evidence="2 3">HMF4947</strain>
    </source>
</reference>
<dbReference type="AlphaFoldDB" id="A0A7K1TI52"/>
<evidence type="ECO:0000313" key="3">
    <source>
        <dbReference type="Proteomes" id="UP000441336"/>
    </source>
</evidence>
<gene>
    <name evidence="2" type="ORF">GO988_16030</name>
</gene>
<comment type="caution">
    <text evidence="2">The sequence shown here is derived from an EMBL/GenBank/DDBJ whole genome shotgun (WGS) entry which is preliminary data.</text>
</comment>
<evidence type="ECO:0000256" key="1">
    <source>
        <dbReference type="SAM" id="SignalP"/>
    </source>
</evidence>